<evidence type="ECO:0000256" key="1">
    <source>
        <dbReference type="ARBA" id="ARBA00004167"/>
    </source>
</evidence>
<evidence type="ECO:0000313" key="6">
    <source>
        <dbReference type="EMBL" id="KDB50341.1"/>
    </source>
</evidence>
<dbReference type="GO" id="GO:0016020">
    <property type="term" value="C:membrane"/>
    <property type="evidence" value="ECO:0007669"/>
    <property type="project" value="UniProtKB-SubCell"/>
</dbReference>
<proteinExistence type="inferred from homology"/>
<accession>A0A059KFV5</accession>
<evidence type="ECO:0000256" key="2">
    <source>
        <dbReference type="ARBA" id="ARBA00008854"/>
    </source>
</evidence>
<evidence type="ECO:0000313" key="7">
    <source>
        <dbReference type="Proteomes" id="UP000026714"/>
    </source>
</evidence>
<comment type="similarity">
    <text evidence="2">Belongs to the LemA family.</text>
</comment>
<dbReference type="Gene3D" id="1.20.1440.20">
    <property type="entry name" value="LemA-like domain"/>
    <property type="match status" value="1"/>
</dbReference>
<gene>
    <name evidence="6" type="ORF">X805_40730</name>
</gene>
<dbReference type="RefSeq" id="WP_037486097.1">
    <property type="nucleotide sequence ID" value="NZ_AZRA01000154.1"/>
</dbReference>
<dbReference type="EMBL" id="AZRA01000154">
    <property type="protein sequence ID" value="KDB50341.1"/>
    <property type="molecule type" value="Genomic_DNA"/>
</dbReference>
<name>A0A059KFV5_9BURK</name>
<protein>
    <recommendedName>
        <fullName evidence="8">LemA family protein</fullName>
    </recommendedName>
</protein>
<comment type="subcellular location">
    <subcellularLocation>
        <location evidence="1">Membrane</location>
        <topology evidence="1">Single-pass membrane protein</topology>
    </subcellularLocation>
</comment>
<dbReference type="InterPro" id="IPR007156">
    <property type="entry name" value="MamQ_LemA"/>
</dbReference>
<evidence type="ECO:0000256" key="3">
    <source>
        <dbReference type="ARBA" id="ARBA00022692"/>
    </source>
</evidence>
<evidence type="ECO:0000256" key="5">
    <source>
        <dbReference type="ARBA" id="ARBA00023136"/>
    </source>
</evidence>
<dbReference type="STRING" id="34103.SAMN05421778_11642"/>
<keyword evidence="4" id="KW-1133">Transmembrane helix</keyword>
<reference evidence="6 7" key="1">
    <citation type="journal article" date="2014" name="FEMS Microbiol. Ecol.">
        <title>Sphaerotilus natans encrusted with nanoball-shaped Fe(III) oxide minerals formed by nitrate-reducing mixotrophic Fe(II) oxidation.</title>
        <authorList>
            <person name="Park S."/>
            <person name="Kim D.H."/>
            <person name="Lee J.H."/>
            <person name="Hur H.G."/>
        </authorList>
    </citation>
    <scope>NUCLEOTIDE SEQUENCE [LARGE SCALE GENOMIC DNA]</scope>
    <source>
        <strain evidence="6 7">DSM 6575</strain>
    </source>
</reference>
<dbReference type="Proteomes" id="UP000026714">
    <property type="component" value="Unassembled WGS sequence"/>
</dbReference>
<keyword evidence="5" id="KW-0472">Membrane</keyword>
<evidence type="ECO:0000256" key="4">
    <source>
        <dbReference type="ARBA" id="ARBA00022989"/>
    </source>
</evidence>
<sequence length="199" mass="21219">MSIPVLIVAALLFFWIIGAAQRLKRLRSAATTLFAPLSSDLRQRHAIALALAHASRPMLGDEHALIVRLVETAQAAGHTLDAAQARSMRGTALQAIGEAEVALLQALDALALHLQDLTSGSGPVAAITELLRQRDTLQEQLAADRHLYNHAAQTYNDALHLFPTTLVATLLRLRDAPLLASGAAPSRGGVLVSRPTPMI</sequence>
<keyword evidence="7" id="KW-1185">Reference proteome</keyword>
<dbReference type="AlphaFoldDB" id="A0A059KFV5"/>
<keyword evidence="3" id="KW-0812">Transmembrane</keyword>
<dbReference type="InterPro" id="IPR023353">
    <property type="entry name" value="LemA-like_dom_sf"/>
</dbReference>
<dbReference type="Pfam" id="PF04011">
    <property type="entry name" value="LemA"/>
    <property type="match status" value="1"/>
</dbReference>
<organism evidence="6 7">
    <name type="scientific">Sphaerotilus natans subsp. natans DSM 6575</name>
    <dbReference type="NCBI Taxonomy" id="1286631"/>
    <lineage>
        <taxon>Bacteria</taxon>
        <taxon>Pseudomonadati</taxon>
        <taxon>Pseudomonadota</taxon>
        <taxon>Betaproteobacteria</taxon>
        <taxon>Burkholderiales</taxon>
        <taxon>Sphaerotilaceae</taxon>
        <taxon>Sphaerotilus</taxon>
    </lineage>
</organism>
<comment type="caution">
    <text evidence="6">The sequence shown here is derived from an EMBL/GenBank/DDBJ whole genome shotgun (WGS) entry which is preliminary data.</text>
</comment>
<dbReference type="eggNOG" id="COG1704">
    <property type="taxonomic scope" value="Bacteria"/>
</dbReference>
<dbReference type="SUPFAM" id="SSF140478">
    <property type="entry name" value="LemA-like"/>
    <property type="match status" value="1"/>
</dbReference>
<evidence type="ECO:0008006" key="8">
    <source>
        <dbReference type="Google" id="ProtNLM"/>
    </source>
</evidence>